<protein>
    <submittedName>
        <fullName evidence="2">YbhB/YbcL family Raf kinase inhibitor-like protein</fullName>
    </submittedName>
</protein>
<dbReference type="InterPro" id="IPR005247">
    <property type="entry name" value="YbhB_YbcL/LppC-like"/>
</dbReference>
<dbReference type="Pfam" id="PF01161">
    <property type="entry name" value="PBP"/>
    <property type="match status" value="1"/>
</dbReference>
<dbReference type="Proteomes" id="UP000316541">
    <property type="component" value="Unassembled WGS sequence"/>
</dbReference>
<comment type="similarity">
    <text evidence="1">Belongs to the UPF0098 family.</text>
</comment>
<dbReference type="PANTHER" id="PTHR30289:SF1">
    <property type="entry name" value="PEBP (PHOSPHATIDYLETHANOLAMINE-BINDING PROTEIN) FAMILY PROTEIN"/>
    <property type="match status" value="1"/>
</dbReference>
<dbReference type="AlphaFoldDB" id="A0A544Y397"/>
<evidence type="ECO:0000313" key="2">
    <source>
        <dbReference type="EMBL" id="TQS11092.1"/>
    </source>
</evidence>
<sequence>MPPPAPAAYPERMKIGALSGGVLMSVVLAGCSAGSTPPSGALKVSSPAFTDGAAIPGKYACARQGGEDVSPPLTWSGVPEAARELAIVVDDPDAPGGTYVHWMVTGIPVTETSVPEGRAPGRVLPGSGGTAGYAGPCPPSGVHHYHFVVYALPGPITPNGDAAAVHQQIKEAAIGSGETVGTWSS</sequence>
<dbReference type="CDD" id="cd00865">
    <property type="entry name" value="PEBP_bact_arch"/>
    <property type="match status" value="1"/>
</dbReference>
<gene>
    <name evidence="2" type="ORF">FLX08_37430</name>
</gene>
<accession>A0A544Y397</accession>
<evidence type="ECO:0000313" key="3">
    <source>
        <dbReference type="Proteomes" id="UP000316541"/>
    </source>
</evidence>
<organism evidence="2 3">
    <name type="scientific">Microbispora hainanensis</name>
    <dbReference type="NCBI Taxonomy" id="568844"/>
    <lineage>
        <taxon>Bacteria</taxon>
        <taxon>Bacillati</taxon>
        <taxon>Actinomycetota</taxon>
        <taxon>Actinomycetes</taxon>
        <taxon>Streptosporangiales</taxon>
        <taxon>Streptosporangiaceae</taxon>
        <taxon>Microbispora</taxon>
    </lineage>
</organism>
<reference evidence="2 3" key="1">
    <citation type="submission" date="2019-07" db="EMBL/GenBank/DDBJ databases">
        <title>Microbispora hainanensis DSM 45428.</title>
        <authorList>
            <person name="Thawai C."/>
        </authorList>
    </citation>
    <scope>NUCLEOTIDE SEQUENCE [LARGE SCALE GENOMIC DNA]</scope>
    <source>
        <strain evidence="2 3">DSM 45428</strain>
    </source>
</reference>
<dbReference type="EMBL" id="VIRM01000078">
    <property type="protein sequence ID" value="TQS11092.1"/>
    <property type="molecule type" value="Genomic_DNA"/>
</dbReference>
<name>A0A544Y397_9ACTN</name>
<dbReference type="InterPro" id="IPR008914">
    <property type="entry name" value="PEBP"/>
</dbReference>
<dbReference type="Gene3D" id="3.90.280.10">
    <property type="entry name" value="PEBP-like"/>
    <property type="match status" value="1"/>
</dbReference>
<dbReference type="NCBIfam" id="TIGR00481">
    <property type="entry name" value="YbhB/YbcL family Raf kinase inhibitor-like protein"/>
    <property type="match status" value="1"/>
</dbReference>
<evidence type="ECO:0000256" key="1">
    <source>
        <dbReference type="ARBA" id="ARBA00007120"/>
    </source>
</evidence>
<dbReference type="SUPFAM" id="SSF49777">
    <property type="entry name" value="PEBP-like"/>
    <property type="match status" value="1"/>
</dbReference>
<dbReference type="PANTHER" id="PTHR30289">
    <property type="entry name" value="UNCHARACTERIZED PROTEIN YBCL-RELATED"/>
    <property type="match status" value="1"/>
</dbReference>
<comment type="caution">
    <text evidence="2">The sequence shown here is derived from an EMBL/GenBank/DDBJ whole genome shotgun (WGS) entry which is preliminary data.</text>
</comment>
<dbReference type="InterPro" id="IPR036610">
    <property type="entry name" value="PEBP-like_sf"/>
</dbReference>
<proteinExistence type="inferred from homology"/>